<organism evidence="5 6">
    <name type="scientific">Mesorhizobium australicum</name>
    <dbReference type="NCBI Taxonomy" id="536018"/>
    <lineage>
        <taxon>Bacteria</taxon>
        <taxon>Pseudomonadati</taxon>
        <taxon>Pseudomonadota</taxon>
        <taxon>Alphaproteobacteria</taxon>
        <taxon>Hyphomicrobiales</taxon>
        <taxon>Phyllobacteriaceae</taxon>
        <taxon>Mesorhizobium</taxon>
    </lineage>
</organism>
<evidence type="ECO:0000259" key="4">
    <source>
        <dbReference type="Pfam" id="PF00881"/>
    </source>
</evidence>
<dbReference type="InterPro" id="IPR029479">
    <property type="entry name" value="Nitroreductase"/>
</dbReference>
<dbReference type="PANTHER" id="PTHR23026">
    <property type="entry name" value="NADPH NITROREDUCTASE"/>
    <property type="match status" value="1"/>
</dbReference>
<keyword evidence="3" id="KW-0560">Oxidoreductase</keyword>
<keyword evidence="2" id="KW-0288">FMN</keyword>
<dbReference type="InterPro" id="IPR000415">
    <property type="entry name" value="Nitroreductase-like"/>
</dbReference>
<evidence type="ECO:0000256" key="1">
    <source>
        <dbReference type="ARBA" id="ARBA00022630"/>
    </source>
</evidence>
<keyword evidence="1" id="KW-0285">Flavoprotein</keyword>
<proteinExistence type="predicted"/>
<accession>A0A1X7NHD0</accession>
<dbReference type="PANTHER" id="PTHR23026:SF90">
    <property type="entry name" value="IODOTYROSINE DEIODINASE 1"/>
    <property type="match status" value="1"/>
</dbReference>
<sequence>MAKTSRIEASADDAEVLASLLARRHSCRGFSTEPVPRAHIEQLLAIAQRTPSWCNTQPWQVIITSGARLNMLRTLYSERVSNGTQGDTDLGFPTAYRGVYLERRRTCGYALYSSVGIAKGDRERTDAQMLENYRFFGAPHLAVITTERDLGDYGAVDCGGYIATFLLVAEALGIAAVPQAAIATHSSFLREFFDLPDTRQVVAGISFGWRDDAHPANGFRTERASIEEAVSWVE</sequence>
<evidence type="ECO:0000313" key="6">
    <source>
        <dbReference type="Proteomes" id="UP000193083"/>
    </source>
</evidence>
<evidence type="ECO:0000313" key="5">
    <source>
        <dbReference type="EMBL" id="SMH36355.1"/>
    </source>
</evidence>
<protein>
    <submittedName>
        <fullName evidence="5">Nitroreductase</fullName>
    </submittedName>
</protein>
<reference evidence="5 6" key="1">
    <citation type="submission" date="2017-04" db="EMBL/GenBank/DDBJ databases">
        <authorList>
            <person name="Afonso C.L."/>
            <person name="Miller P.J."/>
            <person name="Scott M.A."/>
            <person name="Spackman E."/>
            <person name="Goraichik I."/>
            <person name="Dimitrov K.M."/>
            <person name="Suarez D.L."/>
            <person name="Swayne D.E."/>
        </authorList>
    </citation>
    <scope>NUCLEOTIDE SEQUENCE [LARGE SCALE GENOMIC DNA]</scope>
    <source>
        <strain evidence="5 6">B5P</strain>
    </source>
</reference>
<dbReference type="Pfam" id="PF00881">
    <property type="entry name" value="Nitroreductase"/>
    <property type="match status" value="1"/>
</dbReference>
<dbReference type="GO" id="GO:0016491">
    <property type="term" value="F:oxidoreductase activity"/>
    <property type="evidence" value="ECO:0007669"/>
    <property type="project" value="UniProtKB-KW"/>
</dbReference>
<dbReference type="CDD" id="cd02136">
    <property type="entry name" value="PnbA_NfnB-like"/>
    <property type="match status" value="1"/>
</dbReference>
<evidence type="ECO:0000256" key="3">
    <source>
        <dbReference type="ARBA" id="ARBA00023002"/>
    </source>
</evidence>
<keyword evidence="6" id="KW-1185">Reference proteome</keyword>
<name>A0A1X7NHD0_9HYPH</name>
<dbReference type="EMBL" id="FXBL01000004">
    <property type="protein sequence ID" value="SMH36355.1"/>
    <property type="molecule type" value="Genomic_DNA"/>
</dbReference>
<dbReference type="AlphaFoldDB" id="A0A1X7NHD0"/>
<dbReference type="RefSeq" id="WP_085463805.1">
    <property type="nucleotide sequence ID" value="NZ_FXBL01000004.1"/>
</dbReference>
<feature type="domain" description="Nitroreductase" evidence="4">
    <location>
        <begin position="22"/>
        <end position="209"/>
    </location>
</feature>
<evidence type="ECO:0000256" key="2">
    <source>
        <dbReference type="ARBA" id="ARBA00022643"/>
    </source>
</evidence>
<dbReference type="SUPFAM" id="SSF55469">
    <property type="entry name" value="FMN-dependent nitroreductase-like"/>
    <property type="match status" value="1"/>
</dbReference>
<gene>
    <name evidence="5" type="ORF">SAMN02982922_1736</name>
</gene>
<dbReference type="InterPro" id="IPR050627">
    <property type="entry name" value="Nitroreductase/BluB"/>
</dbReference>
<dbReference type="Gene3D" id="3.40.109.10">
    <property type="entry name" value="NADH Oxidase"/>
    <property type="match status" value="1"/>
</dbReference>
<dbReference type="Proteomes" id="UP000193083">
    <property type="component" value="Unassembled WGS sequence"/>
</dbReference>
<dbReference type="OrthoDB" id="9802510at2"/>